<reference evidence="2 3" key="1">
    <citation type="submission" date="2022-06" db="EMBL/GenBank/DDBJ databases">
        <title>Janthinobacterium kumbetensis sp. nov., isolated from spring water in Turkey.</title>
        <authorList>
            <person name="Inan Bektas K."/>
            <person name="Belduz A.A."/>
            <person name="Canakci S."/>
            <person name="Nalcaoglu A."/>
            <person name="Ceylan E."/>
            <person name="Kati H."/>
        </authorList>
    </citation>
    <scope>NUCLEOTIDE SEQUENCE [LARGE SCALE GENOMIC DNA]</scope>
    <source>
        <strain evidence="2 3">GK</strain>
    </source>
</reference>
<organism evidence="2 3">
    <name type="scientific">Janthinobacterium kumbetense</name>
    <dbReference type="NCBI Taxonomy" id="2950280"/>
    <lineage>
        <taxon>Bacteria</taxon>
        <taxon>Pseudomonadati</taxon>
        <taxon>Pseudomonadota</taxon>
        <taxon>Betaproteobacteria</taxon>
        <taxon>Burkholderiales</taxon>
        <taxon>Oxalobacteraceae</taxon>
        <taxon>Janthinobacterium</taxon>
    </lineage>
</organism>
<accession>A0ABT0WN08</accession>
<sequence length="56" mass="5316">MPMLALAGETALTSGGRGVGSVGGVGGGAGGDVGEVLPPPQALKASNKLVAETKRK</sequence>
<evidence type="ECO:0000313" key="2">
    <source>
        <dbReference type="EMBL" id="MCM2565450.1"/>
    </source>
</evidence>
<evidence type="ECO:0000256" key="1">
    <source>
        <dbReference type="SAM" id="MobiDB-lite"/>
    </source>
</evidence>
<keyword evidence="3" id="KW-1185">Reference proteome</keyword>
<name>A0ABT0WN08_9BURK</name>
<proteinExistence type="predicted"/>
<dbReference type="EMBL" id="JAMQGR010000002">
    <property type="protein sequence ID" value="MCM2565450.1"/>
    <property type="molecule type" value="Genomic_DNA"/>
</dbReference>
<dbReference type="RefSeq" id="WP_251349255.1">
    <property type="nucleotide sequence ID" value="NZ_JAMQGR010000002.1"/>
</dbReference>
<dbReference type="Proteomes" id="UP001202243">
    <property type="component" value="Unassembled WGS sequence"/>
</dbReference>
<evidence type="ECO:0000313" key="3">
    <source>
        <dbReference type="Proteomes" id="UP001202243"/>
    </source>
</evidence>
<feature type="compositionally biased region" description="Gly residues" evidence="1">
    <location>
        <begin position="15"/>
        <end position="33"/>
    </location>
</feature>
<comment type="caution">
    <text evidence="2">The sequence shown here is derived from an EMBL/GenBank/DDBJ whole genome shotgun (WGS) entry which is preliminary data.</text>
</comment>
<protein>
    <submittedName>
        <fullName evidence="2">Uncharacterized protein</fullName>
    </submittedName>
</protein>
<feature type="region of interest" description="Disordered" evidence="1">
    <location>
        <begin position="1"/>
        <end position="56"/>
    </location>
</feature>
<gene>
    <name evidence="2" type="ORF">NCG91_07545</name>
</gene>